<dbReference type="Proteomes" id="UP000594430">
    <property type="component" value="Chromosome"/>
</dbReference>
<dbReference type="SUPFAM" id="SSF56801">
    <property type="entry name" value="Acetyl-CoA synthetase-like"/>
    <property type="match status" value="4"/>
</dbReference>
<dbReference type="InterPro" id="IPR023213">
    <property type="entry name" value="CAT-like_dom_sf"/>
</dbReference>
<dbReference type="CDD" id="cd19543">
    <property type="entry name" value="DCL_NRPS"/>
    <property type="match status" value="3"/>
</dbReference>
<dbReference type="InterPro" id="IPR020802">
    <property type="entry name" value="TesA-like"/>
</dbReference>
<feature type="domain" description="Carrier" evidence="5">
    <location>
        <begin position="5545"/>
        <end position="5622"/>
    </location>
</feature>
<evidence type="ECO:0000256" key="4">
    <source>
        <dbReference type="ARBA" id="ARBA00022553"/>
    </source>
</evidence>
<dbReference type="InterPro" id="IPR010060">
    <property type="entry name" value="NRPS_synth"/>
</dbReference>
<dbReference type="NCBIfam" id="NF004282">
    <property type="entry name" value="PRK05691.1"/>
    <property type="match status" value="5"/>
</dbReference>
<dbReference type="FunFam" id="3.40.50.980:FF:000001">
    <property type="entry name" value="Non-ribosomal peptide synthetase"/>
    <property type="match status" value="4"/>
</dbReference>
<dbReference type="FunFam" id="1.10.1200.10:FF:000005">
    <property type="entry name" value="Nonribosomal peptide synthetase 1"/>
    <property type="match status" value="4"/>
</dbReference>
<dbReference type="Gene3D" id="3.30.559.30">
    <property type="entry name" value="Nonribosomal peptide synthetase, condensation domain"/>
    <property type="match status" value="7"/>
</dbReference>
<dbReference type="GO" id="GO:0044550">
    <property type="term" value="P:secondary metabolite biosynthetic process"/>
    <property type="evidence" value="ECO:0007669"/>
    <property type="project" value="UniProtKB-ARBA"/>
</dbReference>
<dbReference type="InterPro" id="IPR025110">
    <property type="entry name" value="AMP-bd_C"/>
</dbReference>
<feature type="domain" description="Carrier" evidence="5">
    <location>
        <begin position="2540"/>
        <end position="2614"/>
    </location>
</feature>
<dbReference type="FunFam" id="3.30.559.30:FF:000001">
    <property type="entry name" value="Non-ribosomal peptide synthetase"/>
    <property type="match status" value="1"/>
</dbReference>
<dbReference type="Gene3D" id="3.40.50.1820">
    <property type="entry name" value="alpha/beta hydrolase"/>
    <property type="match status" value="1"/>
</dbReference>
<dbReference type="RefSeq" id="WP_196110068.1">
    <property type="nucleotide sequence ID" value="NZ_CP064946.1"/>
</dbReference>
<dbReference type="Gene3D" id="3.30.559.10">
    <property type="entry name" value="Chloramphenicol acetyltransferase-like domain"/>
    <property type="match status" value="7"/>
</dbReference>
<dbReference type="SMART" id="SM00824">
    <property type="entry name" value="PKS_TE"/>
    <property type="match status" value="1"/>
</dbReference>
<keyword evidence="3" id="KW-0596">Phosphopantetheine</keyword>
<evidence type="ECO:0000256" key="1">
    <source>
        <dbReference type="ARBA" id="ARBA00001957"/>
    </source>
</evidence>
<feature type="domain" description="Carrier" evidence="5">
    <location>
        <begin position="4044"/>
        <end position="4118"/>
    </location>
</feature>
<feature type="domain" description="Carrier" evidence="5">
    <location>
        <begin position="1027"/>
        <end position="1101"/>
    </location>
</feature>
<comment type="cofactor">
    <cofactor evidence="1">
        <name>pantetheine 4'-phosphate</name>
        <dbReference type="ChEBI" id="CHEBI:47942"/>
    </cofactor>
</comment>
<dbReference type="NCBIfam" id="TIGR01733">
    <property type="entry name" value="AA-adenyl-dom"/>
    <property type="match status" value="4"/>
</dbReference>
<dbReference type="SUPFAM" id="SSF53474">
    <property type="entry name" value="alpha/beta-Hydrolases"/>
    <property type="match status" value="1"/>
</dbReference>
<dbReference type="FunFam" id="3.30.300.30:FF:000010">
    <property type="entry name" value="Enterobactin synthetase component F"/>
    <property type="match status" value="4"/>
</dbReference>
<keyword evidence="4" id="KW-0597">Phosphoprotein</keyword>
<evidence type="ECO:0000313" key="6">
    <source>
        <dbReference type="EMBL" id="QPH47674.1"/>
    </source>
</evidence>
<dbReference type="PROSITE" id="PS00455">
    <property type="entry name" value="AMP_BINDING"/>
    <property type="match status" value="3"/>
</dbReference>
<dbReference type="SUPFAM" id="SSF47336">
    <property type="entry name" value="ACP-like"/>
    <property type="match status" value="4"/>
</dbReference>
<name>A0A7S9LES2_9PSED</name>
<dbReference type="FunFam" id="3.40.50.12780:FF:000012">
    <property type="entry name" value="Non-ribosomal peptide synthetase"/>
    <property type="match status" value="2"/>
</dbReference>
<dbReference type="Pfam" id="PF00501">
    <property type="entry name" value="AMP-binding"/>
    <property type="match status" value="4"/>
</dbReference>
<dbReference type="PANTHER" id="PTHR45398:SF1">
    <property type="entry name" value="ENZYME, PUTATIVE (JCVI)-RELATED"/>
    <property type="match status" value="1"/>
</dbReference>
<protein>
    <submittedName>
        <fullName evidence="6">Non-ribosomal peptide synthase/polyketide synthase</fullName>
    </submittedName>
</protein>
<gene>
    <name evidence="6" type="ORF">IZU98_14820</name>
</gene>
<dbReference type="SUPFAM" id="SSF52777">
    <property type="entry name" value="CoA-dependent acyltransferases"/>
    <property type="match status" value="14"/>
</dbReference>
<dbReference type="InterPro" id="IPR036736">
    <property type="entry name" value="ACP-like_sf"/>
</dbReference>
<comment type="similarity">
    <text evidence="2">Belongs to the ATP-dependent AMP-binding enzyme family.</text>
</comment>
<dbReference type="CDD" id="cd19531">
    <property type="entry name" value="LCL_NRPS-like"/>
    <property type="match status" value="1"/>
</dbReference>
<dbReference type="GO" id="GO:0031177">
    <property type="term" value="F:phosphopantetheine binding"/>
    <property type="evidence" value="ECO:0007669"/>
    <property type="project" value="InterPro"/>
</dbReference>
<dbReference type="InterPro" id="IPR029058">
    <property type="entry name" value="AB_hydrolase_fold"/>
</dbReference>
<dbReference type="Pfam" id="PF00975">
    <property type="entry name" value="Thioesterase"/>
    <property type="match status" value="1"/>
</dbReference>
<dbReference type="InterPro" id="IPR001031">
    <property type="entry name" value="Thioesterase"/>
</dbReference>
<dbReference type="InterPro" id="IPR001242">
    <property type="entry name" value="Condensation_dom"/>
</dbReference>
<reference evidence="6 7" key="1">
    <citation type="submission" date="2020-11" db="EMBL/GenBank/DDBJ databases">
        <title>Pseudomonas fulva producing VIM-24.</title>
        <authorList>
            <person name="Liu S."/>
        </authorList>
    </citation>
    <scope>NUCLEOTIDE SEQUENCE [LARGE SCALE GENOMIC DNA]</scope>
    <source>
        <strain evidence="6 7">ZDHY414</strain>
    </source>
</reference>
<dbReference type="Pfam" id="PF00550">
    <property type="entry name" value="PP-binding"/>
    <property type="match status" value="4"/>
</dbReference>
<dbReference type="Gene3D" id="3.30.300.30">
    <property type="match status" value="4"/>
</dbReference>
<evidence type="ECO:0000259" key="5">
    <source>
        <dbReference type="PROSITE" id="PS50075"/>
    </source>
</evidence>
<evidence type="ECO:0000256" key="2">
    <source>
        <dbReference type="ARBA" id="ARBA00006432"/>
    </source>
</evidence>
<accession>A0A7S9LES2</accession>
<dbReference type="Gene3D" id="2.30.38.10">
    <property type="entry name" value="Luciferase, Domain 3"/>
    <property type="match status" value="4"/>
</dbReference>
<evidence type="ECO:0000313" key="7">
    <source>
        <dbReference type="Proteomes" id="UP000594430"/>
    </source>
</evidence>
<evidence type="ECO:0000256" key="3">
    <source>
        <dbReference type="ARBA" id="ARBA00022450"/>
    </source>
</evidence>
<proteinExistence type="inferred from homology"/>
<dbReference type="InterPro" id="IPR010071">
    <property type="entry name" value="AA_adenyl_dom"/>
</dbReference>
<dbReference type="Pfam" id="PF00668">
    <property type="entry name" value="Condensation"/>
    <property type="match status" value="7"/>
</dbReference>
<dbReference type="SMART" id="SM00823">
    <property type="entry name" value="PKS_PP"/>
    <property type="match status" value="4"/>
</dbReference>
<dbReference type="InterPro" id="IPR006162">
    <property type="entry name" value="Ppantetheine_attach_site"/>
</dbReference>
<dbReference type="InterPro" id="IPR020845">
    <property type="entry name" value="AMP-binding_CS"/>
</dbReference>
<dbReference type="Gene3D" id="3.40.50.980">
    <property type="match status" value="8"/>
</dbReference>
<dbReference type="GO" id="GO:0003824">
    <property type="term" value="F:catalytic activity"/>
    <property type="evidence" value="ECO:0007669"/>
    <property type="project" value="InterPro"/>
</dbReference>
<dbReference type="InterPro" id="IPR020806">
    <property type="entry name" value="PKS_PP-bd"/>
</dbReference>
<organism evidence="6 7">
    <name type="scientific">Pseudomonas fulva</name>
    <dbReference type="NCBI Taxonomy" id="47880"/>
    <lineage>
        <taxon>Bacteria</taxon>
        <taxon>Pseudomonadati</taxon>
        <taxon>Pseudomonadota</taxon>
        <taxon>Gammaproteobacteria</taxon>
        <taxon>Pseudomonadales</taxon>
        <taxon>Pseudomonadaceae</taxon>
        <taxon>Pseudomonas</taxon>
    </lineage>
</organism>
<dbReference type="InterPro" id="IPR009081">
    <property type="entry name" value="PP-bd_ACP"/>
</dbReference>
<dbReference type="PANTHER" id="PTHR45398">
    <property type="match status" value="1"/>
</dbReference>
<dbReference type="Pfam" id="PF13193">
    <property type="entry name" value="AMP-binding_C"/>
    <property type="match status" value="4"/>
</dbReference>
<dbReference type="InterPro" id="IPR000873">
    <property type="entry name" value="AMP-dep_synth/lig_dom"/>
</dbReference>
<dbReference type="CDD" id="cd19534">
    <property type="entry name" value="E_NRPS"/>
    <property type="match status" value="3"/>
</dbReference>
<dbReference type="GO" id="GO:0043041">
    <property type="term" value="P:amino acid activation for nonribosomal peptide biosynthetic process"/>
    <property type="evidence" value="ECO:0007669"/>
    <property type="project" value="UniProtKB-ARBA"/>
</dbReference>
<dbReference type="NCBIfam" id="TIGR01720">
    <property type="entry name" value="NRPS-para261"/>
    <property type="match status" value="3"/>
</dbReference>
<dbReference type="FunFam" id="2.30.38.10:FF:000001">
    <property type="entry name" value="Non-ribosomal peptide synthetase PvdI"/>
    <property type="match status" value="1"/>
</dbReference>
<sequence length="5895" mass="647100">MDHASALRIAQRFIALPVDKRRQYLAKMAEQKVSPGNLPIPVIREQLDSLPLSFAQERQWFLWQLEPGSSASHIPTALRLRGHLDTQALQQAFDALVARHETLRTTFVVEEERPCQRVHGALPIAIEPLHLPATLAPEHQDAQVQALIEQQIARPFDLEHGPLVRLGLLTVADDEHVLVMVQHHIVSDGWSMQVMVDELMQLYLGFVHGRAVELPALPIQYADYAIWQRRWMEAGGSEQQLAYWREQLGAHQPVLELPTDRPRAAQPSLRGARVDLPIDSALSEALQGLAQQQQVTLFMLLLASFQVLLHRYTGQTDIRVGVPNANRNRVETDRLLGFFVNTQVLRADVQGALAFPALLQQVKQTVLGAQAHQDLPFEQLVEALQPDRSLSHNPLFQVMYNHQRQGRDQRTRQVPGLYIEGLFWESHSASFDLTLDTVEGEDGLWASLTYACDLFDAATIERLGRHWLTLLRSLVADPSRCIAALPMLAVDEHEHLHAVRNAPDLRHADGPLVHERIAQWAAQTPQATALLFGEQRMSFAQLDQQANRLAHALVTAGVGPEVLVGIALERGLEMVVSLLAVLKAGGAYTPLDPQYPRERLAYLMQDSGMALLLSDSALMQRLPVPEGLATLALDHMDLASQPCHAPANAAQADNLAYVIYTSGSTGLPKGVAVAHGPIAMHCRAIGERYEMTPADCELHFMSFAFDGAHERWLTPLTHGASLLIRDPQLWTPEQTYAAMHEHGVTVAAFPPVYLQQLAEHAERDGNPPPMRVYCFGGDAVSEASYAMARRALRPTYIINGYGPTETVVTPLIWKAGEQDSCGAAYAPIGDRVGERRAYVLDADLNLLPLAIPGELYLGGQGLARGYLKRPALTAERFVPDPFGNGARLYRSGDRVSLRSSGIIDYLGRIDRQVKVRGFRIELGEVEARLLAVPGVREAVVVAQAGPSGQQLVGYVVSDDAPQLASDHQAQAERRESIKRRLKVDLPDYMVPTHVQLLERMPLTPNGKIDRQALPAVDLTQLQGQHVAASSPLEQALVQIWQAVLKVPQVGVTDNFFELGGDSIISIQVVSRARQAGIVLSPKDLFLHQTVQALAGVARFGEVARIDQGPVAGSLPLLAIQRWFFAQGIADAHHWNQSVLLAPTQALQPRVLEAALQALVLHHDALRLRFDAQAGLAWHRPAAQQQGAEEQAPLLWHATVERGQALTALCEQAQRSLDLHQGPLLRAVLAELDDGSQRLLLVVHHLVVDGVSWRILFDDLQQAYSQCLAGQALSLPAKTTAYKHWAERLQALAKTPALAEQLPYWQAQVEGAVDDLPDARPHASLEKRHACTVHTRLDDTLTRQLLQQAPAAYRTQVNDLLLTALTRVICRWTGQASALIQLEGHGREDLFDDVDLTRTVGWFTSAFPVRLDSAGDVTDAIKTVKQQLRAIPDKGIGYSALRYMGSAQSQAALNGLAEPRITFNYLGQFDGSFASDQGALFVPASEDAGAEQGAEAPLGNWLSINGQVYAGQLRLGWTFSEAMFERTDIERLAQDYARELNQLVAHCLLPDSAGVTPSDFPLAMLDPSQLDALGLPWADVQDLYPLSPMQQGMLFHSLLEQQGGDYINQLSVSVQGLAPERFREAWQAVVQRHDILRSGFLWQGGLAQPLQWVRKQVQLPCREIDLRGHEDLDAALTRLADAEREQGFDLAQAPLLRLTLARTGDDRYQLIYTSHHILLDGWSNSQLLGEVLQHYAGQAVHSLNGRYSDYIGWLQRQDKRVSEAFWRTQFATLDEPTWLSRALKCAATGQSGQGEFKWRLDAAMTEQLHGFARQQKVTLNTLVQAAWLLLLQRYTGHDSVTFGATVAGRPTQLQGIEQQIGLFINTLPVVARPEPQQALAGWLQTVQGINLALRDHEHSALSDVQRWAGQGGDGLFDTLLVFENYPVSEALQQGGVSDLHFGDVHSHEQNNYPLTLSVSTGADLLLHYSYDAAQFSAECIAQVASQLAHLLAQMADGSPQRCLGELKLFEEGRQRAPVQDWGMAAGEYPSLAPAHVLFEQQARRVPNHTALITETTELTYAQLNAAANRLAHRLIAQGVGPDVLVGIAVERDAPMVVALLAVLKAGGGYVPLDPKFPQERLQQMVEDSRVALLLTQSHLRETLALDAQVQCLLLDTPDDGNGSDSDPLNRVHADNLAYVIFTSGSTGRPKGVAISHGALTRHAFVAQWYSDIHASDCVLQFATFNFDAFVEQLYAPLVCGATVMLRGNEIWDSETFYQRVLAHGISVADLPTAYWNLLATQFASVGPRDYGQLRQIHAGGEAMPPEGMAAWLKAGLGHVRLLNTYGPTETTVTSTTLDCTPYVLGEQPVPHTLPIGTALPGREIYLLDDAGQPVPTGVVGELVIGGELLARGYFGRSALTAERFLPDPFAGNGGRLYRTGDLARYRADGVIDYVGRVDHQVKIRGFRIELGEIETCLLAQVGVSEALVVAQPGPNGPQLVAYLVADADVQALREALKASLPDYMVPAHVMLLDHMPLSPSGKIDRKALPLPEASSNQAFIAPQTPLEQQLARIWQDVLKLERVGVDDNFFELGGDSIISIQVVSRARQQGLHFTPKELFQHQTLRALAKVVRNADSAVQIDQGTVLGGMPLLPVQHSFFSEVIAQRHHWNQSVLLVPRTALQGVALEQALQALVQHHDALRLTFSEGEQGWLAEHGEPVMALLWQRQVADAQALTALCDDAQRSLDLAEGPLLRAVLATLADGSQRLLLVIHHLVVDGVSWRILFEDLQQAYAQCLAGQPVKLPSKTTAYKAWAQKLEAHAHSPALQGQKDYWMAQLRGQRADLPGVKVDAGMQGHHAQTVQTRLDAQQTRRLLQQAPAAYRTQVNDLLLTALARVICQWTGEQAALIQLEGHGREELFDDVDLTRTVGWFTSVFPVKLPVSSDLGDTLRQVKEHLRGIPDKGVGYGVLRYLGDAATREALAALATPRITFNYLGQFDGSFAGDDDALFTPATEKRGREQSPDAPLDNWLVLNGRVYDGCLSLDWTFSREQFDVQAIEALADAYGAQLQALIEHCLAPDAGGVTPSDFPLAGLDQAQLDQLAVSAANLEDIYPLSPMQQGMLFHSLYEQGSGDYLNQMRLDIGGLDPQRFRSAWQATLDAHAILRTGFNWQFEQAVQMVLSRVELPFRLLDLRDDPAAKATLDAVAQSELQQGFELHTAPLLRLVLAQTNAQDYHLIYTSHHILMDGWSTSQLLGEVLQRYAGQPVTHGPTQYRDYIGWLLRQDRQASEVFWRDQLACLPAPTLLAQALKPATRSTGQHDHYHRLDEHHTQRLNAFARRHKVTLNTVIQAAWLLLLQRYTGHNGVVFGATVAGRPAAISGVEQQIGLFINTLPVVASPQADQPLQAWLHALVQLNLALREQEHTPLFDIQRWAGQGGEALFDNILVFENYPVSEALQAAPVDLRFGSIDNHEQSNYPLTVSVNGGSTVLLHFTYAGEAFDAPGIASIGDNLAHLLLQMVEGADGLCLGDLTLLDDGRQRAPVQDWGMAAGEYPSLAPAHVLFEQQARRVPNHTALITETTELTYAQLNAAANRLAHRLIAQGVGPDVLVGIAVERDAPMVVALLAVLKAGGGYVPLDPKFPQERLQQMVEDSRVALLLTQSHLRETLALDAQVQCLLLDTPDDGNGSDSDPLNRVHADNLAYVIFTSGSTGRPKGVAISHGALTRHAFVAQWYSDIHASDCVLQFATFNFDAFVEQLYAPLVCGATVMLRGNEIWDSETFYQRVLAHGISVADLPTAYWNLLATQFASVGPRDYGQLRQIHAGGEAMPPEGMAAWHKAGLGHVRLLNTYGPTETTVTSTTLDCTPYVLGEQPVPHTLPIGTALPGREIYLLDDAGQPVPTGVVGELVIGGDLLARGYFGRSALTAERFLPDPFAGNGGRLYRTGDLARYRADGVIDYVGRVDHQVKIRGFRIELGEIETCLLAQVGVSEALVVAQPGPNGPQLVAYLVADADVQALREALKASLPDYMVPAHVMLLDHMPLSPSGKIDRKALPLPEASSSHAFVAPQTALEQQLATVWQDVLKLERVGVDDNFFELGGDSIISIQVVSRARQLGLHLTPKALFQHQTLRALAQVVGTAGTALQIDQGAVTGTTPLLPVQHSFFSEAIAQRHHWNQSVLLVPSAPLHGAALEQALQALVHHHDALRLRFSEGDQGWQACHGDNAQALLWQREVTDAQALTALCDDAQRSLDLADGPLLRAVLATLADGSQRLLLVIHHLVVDGVSWRILFEDLQQAYQQCLTGQPLSLPAKTSAYKAWAERLQAHAQSETLRQQLSYWQAQLQGFAQTLPGEDAQGSQQVTDAHTVQVELDAALTRQLLQQAPAAYRTQVNDLLLTALARVICHWTGEHAALIELEGHGREALFDDVDLTRTVGWFTSLFPVRLPVAGPVGDTIKQVKEHLRAIPDKGIGFGVLRYLGDAATRQVLSGLSQPRITFNYLGQFSASAAGEDDALFAPAAESGGRQVSDQAPLGNALTINGQVFEGALKLDFTFSRQRFAAGIIEHLAHAYVSELRTVVEHCLALEHLCLTPSDFPLAGLSQAQLDRLPVPAEAVEDLYPLSPMQQGILFHTLEAAQQGLYVSQTSVQVQGLDNARFLAAWQHMVDRHEILRTGFWTESHLNEPLQWVAKRAELRVRELDWRGRPVSAADLQGLAEQDYARGFDLLQPPLMGLTLVRLDEGRQQLIWSSHHILMDGWSHSRLLGEVFAVYGGQALPGKRGSYRDYIAWLAAQPQAQMEHFWKDKLAGLEGPTLLATGLHPAPVAEADGYDALYLNWDAAQTRQLRDQAQRLRVTPNTLIQAAWLLLLQRYTGQARVCFGATVAGRPANLPGAEDMLGLFINTLPIIQAPLPEQRVGQWLQALQDYNVQVRDYENVSLADVQRWSGQSGQALFDSIVVFENYPLDERLQDAGEDGLRFGASEGRDVTNYAMDLAVHLDDTLSIEFLYWRSRFSHAACQGIRRSFERLLQALLGDPLAAIGSLPMLDADAERQQAEANRLVANPTRTPLLQRIAGHVQARGQQVAVSCAGQSLTYAELEARANRLAVALIDAGAAPEVRVGVALERSVDMIVAFYAVLKTGAAYVPVDIDYPRERVQWIIEDSAMRLLISQASVSERLPSAEGVDTLLLESLAPVQAQVALPAVVIDEDNLAYLIYTSGSLGKPKGVAVARGPLAMHCQAIIERYGMSEATRELLFMSFAFDGAQERWLSTLAAGGQLVVRDNRLWTPEETWQVLHEQAITIACFPPAYLQQLAEYGQAFDNPPPVQIYCFGGDAVADANFELVKRTLRPRLLTNGYGPTETVVTPLLWVVDTDQRCEAAYAPIGTRVGERTLHILDACLNPLPDGVPGELYIGGQGLARGYHARPGLTAERFVADPSGKGARLYRTGDLVRRRADGVIDFLGRLDHQVKIRGFRIELGEIEARLRSQPQVRDAVVVARDTEGGKQLIGYVATSSPALQGEALRMALQQGLPDYMVPSQILVLEHLPLSPNGKVDRKALPDPSFKGREYVAPRNALEAGLAAIWQEVLELEQVGVTDNFFELGGDSLRTLKVLSKVRNQPALGVELKLRDMMSKPTIAELSGYVDDAVAVLSPLLPLNGPVAQCEPLFCLHAGFGTVFDYEPLARRLDGVRQVIGVQCRMLLDKHWQDSSLEAMAQDYAGFIREQQPQGPYHLLGWSLGGPLALLVARVLEGQGQCVHFVGLVDSFVPGDHGPEDDLTEELRNFLSIILDQPPESLPAFDLSDDGSHPALEALVAQVQAHVLVSGDSPRFAAEELVHAFTVALRLKALSRRLASLPAIECPASFWWAEDGYGAPAQAYQRRFSQDDATLIHASHFEILKQPQLLREVCECLDTTTETQGRA</sequence>
<dbReference type="EMBL" id="CP064946">
    <property type="protein sequence ID" value="QPH47674.1"/>
    <property type="molecule type" value="Genomic_DNA"/>
</dbReference>
<dbReference type="InterPro" id="IPR045851">
    <property type="entry name" value="AMP-bd_C_sf"/>
</dbReference>
<dbReference type="Gene3D" id="1.10.1200.10">
    <property type="entry name" value="ACP-like"/>
    <property type="match status" value="4"/>
</dbReference>
<dbReference type="SMART" id="SM01294">
    <property type="entry name" value="PKS_PP_betabranch"/>
    <property type="match status" value="1"/>
</dbReference>
<dbReference type="PROSITE" id="PS00012">
    <property type="entry name" value="PHOSPHOPANTETHEINE"/>
    <property type="match status" value="4"/>
</dbReference>
<dbReference type="CDD" id="cd17649">
    <property type="entry name" value="A_NRPS_PvdJ-like"/>
    <property type="match status" value="4"/>
</dbReference>
<dbReference type="PROSITE" id="PS50075">
    <property type="entry name" value="CARRIER"/>
    <property type="match status" value="4"/>
</dbReference>
<dbReference type="NCBIfam" id="NF003417">
    <property type="entry name" value="PRK04813.1"/>
    <property type="match status" value="4"/>
</dbReference>
<dbReference type="FunFam" id="3.30.559.10:FF:000012">
    <property type="entry name" value="Non-ribosomal peptide synthetase"/>
    <property type="match status" value="1"/>
</dbReference>